<reference evidence="3 4" key="1">
    <citation type="submission" date="2016-10" db="EMBL/GenBank/DDBJ databases">
        <authorList>
            <person name="de Groot N.N."/>
        </authorList>
    </citation>
    <scope>NUCLEOTIDE SEQUENCE [LARGE SCALE GENOMIC DNA]</scope>
    <source>
        <strain evidence="3 4">CGMCC 1.5337</strain>
    </source>
</reference>
<dbReference type="Proteomes" id="UP000198518">
    <property type="component" value="Unassembled WGS sequence"/>
</dbReference>
<dbReference type="EMBL" id="FOJA01000001">
    <property type="protein sequence ID" value="SEW18782.1"/>
    <property type="molecule type" value="Genomic_DNA"/>
</dbReference>
<feature type="transmembrane region" description="Helical" evidence="2">
    <location>
        <begin position="32"/>
        <end position="55"/>
    </location>
</feature>
<keyword evidence="2" id="KW-0812">Transmembrane</keyword>
<evidence type="ECO:0000256" key="1">
    <source>
        <dbReference type="SAM" id="MobiDB-lite"/>
    </source>
</evidence>
<dbReference type="InterPro" id="IPR055957">
    <property type="entry name" value="DUF7535"/>
</dbReference>
<sequence>MSSAPEPVERLVRTVSKSSKGGPNAEMSTVGWLMAVALLFLVVPFAPVIAAVWLLSKAAKFLTRQTRGGM</sequence>
<dbReference type="AlphaFoldDB" id="A0A1I0PW85"/>
<accession>A0A1I0PW85</accession>
<dbReference type="STRING" id="355548.SAMN04487945_2030"/>
<dbReference type="Pfam" id="PF24379">
    <property type="entry name" value="DUF7535"/>
    <property type="match status" value="1"/>
</dbReference>
<evidence type="ECO:0000256" key="2">
    <source>
        <dbReference type="SAM" id="Phobius"/>
    </source>
</evidence>
<keyword evidence="2" id="KW-0472">Membrane</keyword>
<protein>
    <submittedName>
        <fullName evidence="3">Uncharacterized protein</fullName>
    </submittedName>
</protein>
<gene>
    <name evidence="3" type="ORF">SAMN04487945_2030</name>
</gene>
<proteinExistence type="predicted"/>
<feature type="region of interest" description="Disordered" evidence="1">
    <location>
        <begin position="1"/>
        <end position="24"/>
    </location>
</feature>
<evidence type="ECO:0000313" key="4">
    <source>
        <dbReference type="Proteomes" id="UP000198518"/>
    </source>
</evidence>
<organism evidence="3 4">
    <name type="scientific">Halobacterium jilantaiense</name>
    <dbReference type="NCBI Taxonomy" id="355548"/>
    <lineage>
        <taxon>Archaea</taxon>
        <taxon>Methanobacteriati</taxon>
        <taxon>Methanobacteriota</taxon>
        <taxon>Stenosarchaea group</taxon>
        <taxon>Halobacteria</taxon>
        <taxon>Halobacteriales</taxon>
        <taxon>Halobacteriaceae</taxon>
        <taxon>Halobacterium</taxon>
    </lineage>
</organism>
<name>A0A1I0PW85_9EURY</name>
<dbReference type="RefSeq" id="WP_089669275.1">
    <property type="nucleotide sequence ID" value="NZ_FOJA01000001.1"/>
</dbReference>
<keyword evidence="4" id="KW-1185">Reference proteome</keyword>
<keyword evidence="2" id="KW-1133">Transmembrane helix</keyword>
<evidence type="ECO:0000313" key="3">
    <source>
        <dbReference type="EMBL" id="SEW18782.1"/>
    </source>
</evidence>